<gene>
    <name evidence="1" type="ORF">LMG28138_02810</name>
</gene>
<sequence>MKTKEIIFAAAPVVISYPADLAMGERPAAT</sequence>
<dbReference type="EMBL" id="CADIKM010000011">
    <property type="protein sequence ID" value="CAB3789553.1"/>
    <property type="molecule type" value="Genomic_DNA"/>
</dbReference>
<dbReference type="Proteomes" id="UP000494115">
    <property type="component" value="Unassembled WGS sequence"/>
</dbReference>
<reference evidence="1 2" key="1">
    <citation type="submission" date="2020-04" db="EMBL/GenBank/DDBJ databases">
        <authorList>
            <person name="De Canck E."/>
        </authorList>
    </citation>
    <scope>NUCLEOTIDE SEQUENCE [LARGE SCALE GENOMIC DNA]</scope>
    <source>
        <strain evidence="1 2">LMG 28138</strain>
    </source>
</reference>
<proteinExistence type="predicted"/>
<keyword evidence="2" id="KW-1185">Reference proteome</keyword>
<name>A0A6S7B6P8_9BURK</name>
<organism evidence="1 2">
    <name type="scientific">Pararobbsia alpina</name>
    <dbReference type="NCBI Taxonomy" id="621374"/>
    <lineage>
        <taxon>Bacteria</taxon>
        <taxon>Pseudomonadati</taxon>
        <taxon>Pseudomonadota</taxon>
        <taxon>Betaproteobacteria</taxon>
        <taxon>Burkholderiales</taxon>
        <taxon>Burkholderiaceae</taxon>
        <taxon>Pararobbsia</taxon>
    </lineage>
</organism>
<accession>A0A6S7B6P8</accession>
<dbReference type="AlphaFoldDB" id="A0A6S7B6P8"/>
<evidence type="ECO:0000313" key="2">
    <source>
        <dbReference type="Proteomes" id="UP000494115"/>
    </source>
</evidence>
<evidence type="ECO:0000313" key="1">
    <source>
        <dbReference type="EMBL" id="CAB3789553.1"/>
    </source>
</evidence>
<protein>
    <submittedName>
        <fullName evidence="1">Uncharacterized protein</fullName>
    </submittedName>
</protein>